<feature type="compositionally biased region" description="Basic and acidic residues" evidence="4">
    <location>
        <begin position="937"/>
        <end position="953"/>
    </location>
</feature>
<feature type="region of interest" description="Disordered" evidence="4">
    <location>
        <begin position="552"/>
        <end position="647"/>
    </location>
</feature>
<feature type="region of interest" description="Disordered" evidence="4">
    <location>
        <begin position="1"/>
        <end position="24"/>
    </location>
</feature>
<feature type="compositionally biased region" description="Polar residues" evidence="4">
    <location>
        <begin position="636"/>
        <end position="646"/>
    </location>
</feature>
<evidence type="ECO:0000256" key="1">
    <source>
        <dbReference type="ARBA" id="ARBA00004245"/>
    </source>
</evidence>
<evidence type="ECO:0000259" key="5">
    <source>
        <dbReference type="PROSITE" id="PS51460"/>
    </source>
</evidence>
<organism evidence="6 7">
    <name type="scientific">Melanomma pulvis-pyrius CBS 109.77</name>
    <dbReference type="NCBI Taxonomy" id="1314802"/>
    <lineage>
        <taxon>Eukaryota</taxon>
        <taxon>Fungi</taxon>
        <taxon>Dikarya</taxon>
        <taxon>Ascomycota</taxon>
        <taxon>Pezizomycotina</taxon>
        <taxon>Dothideomycetes</taxon>
        <taxon>Pleosporomycetidae</taxon>
        <taxon>Pleosporales</taxon>
        <taxon>Melanommataceae</taxon>
        <taxon>Melanomma</taxon>
    </lineage>
</organism>
<dbReference type="PROSITE" id="PS51460">
    <property type="entry name" value="GAR"/>
    <property type="match status" value="1"/>
</dbReference>
<comment type="subcellular location">
    <subcellularLocation>
        <location evidence="1">Cytoplasm</location>
        <location evidence="1">Cytoskeleton</location>
    </subcellularLocation>
</comment>
<dbReference type="AlphaFoldDB" id="A0A6A6XC78"/>
<dbReference type="GO" id="GO:0008017">
    <property type="term" value="F:microtubule binding"/>
    <property type="evidence" value="ECO:0007669"/>
    <property type="project" value="InterPro"/>
</dbReference>
<accession>A0A6A6XC78</accession>
<proteinExistence type="predicted"/>
<gene>
    <name evidence="6" type="ORF">K505DRAFT_325004</name>
</gene>
<feature type="domain" description="GAR" evidence="5">
    <location>
        <begin position="703"/>
        <end position="786"/>
    </location>
</feature>
<dbReference type="SUPFAM" id="SSF143575">
    <property type="entry name" value="GAS2 domain-like"/>
    <property type="match status" value="1"/>
</dbReference>
<sequence length="976" mass="107402">MSPGGRRGRTTGSSEEGHLRDLSPAATLRAFTQKPMPYDTTRDEYKIFACIESLTPAERDLGARVAKAAQRLKTWCAEIEQWGWTGSFEQPSEEYREQRRRSLELRIREHVKDAGAMDNIGPLEYWGSLLSVEVEAHESRIDEIGDELLTLDIEELKEHVLDIHGPNRSRPSSAGLEMTRQHYTPMDDFSFLITQTLLAALPNHFQLKDRLSTWTARVSVLRDAPRYLADLRTSQKAMRLAWDAVEPPSDPSDAAFDKWKDAIDTISGVLQGKVSHLGQRLDRMLDVLEGHEDHLPEDWIDIFEGVETDFGRWAHESRKRVMEIDMRRKVEQNRGVEAKPRATSESLIAHFNHGGACTPQPEERVPTSNELRPAIHMKDTKGITDMKDVEIVKDVKEPGDTKDVKDVEDLGDVEVANHAKGVKAVEVAKRTEDVKGVDGVTESEVVKDMEDINNIDDIQILKDGKDLDFANIAPRSVTAFETSIPEAQTRLAESAIGDVPQELDFDPHTPAEDDSIFEEGDTVVHNETEDIPSSTSDIVHILPHSTNFSDSSIIITTEDRPQTPRSRRGSVDSISSNISFSSSPPSVMEESPSVRNTTNRQSKAPRPALNAAMGKRRAPKRGKELSVGDAPPWPPTQFSKPSSNSAEDLERKISDILTTIPAHIRLTSGVGADAREVKPGRGITSKGSRQYLRAARSMSGMKSPELTLSPARQDFDSANAASGRKSAAAMRGDNDIKLYHLTQPGKEHPIKLFIRRVGENGERVMVRVGGGWADLGEYLRQYAEHHGRRAVSDGKFEILGLEVPEMSPGRPESAMGRRDRTFSGAGPQTGSPNTTPQKPPGIGMLKDDAAPPLPSLTTTPAGMTGDASAPSTGSSRVSWTGNEVGLAGPKAKKLDLSGEKLEWIEGMMKQARTVSSGNMTSTPRPEHVPTHVNNNPERAESRSESRTGARKTDFGVLGKVGGTKRIFMRGGALSEH</sequence>
<feature type="compositionally biased region" description="Low complexity" evidence="4">
    <location>
        <begin position="571"/>
        <end position="594"/>
    </location>
</feature>
<dbReference type="GO" id="GO:0005856">
    <property type="term" value="C:cytoskeleton"/>
    <property type="evidence" value="ECO:0007669"/>
    <property type="project" value="UniProtKB-SubCell"/>
</dbReference>
<dbReference type="EMBL" id="MU001903">
    <property type="protein sequence ID" value="KAF2794099.1"/>
    <property type="molecule type" value="Genomic_DNA"/>
</dbReference>
<dbReference type="InterPro" id="IPR036534">
    <property type="entry name" value="GAR_dom_sf"/>
</dbReference>
<evidence type="ECO:0000256" key="3">
    <source>
        <dbReference type="ARBA" id="ARBA00023212"/>
    </source>
</evidence>
<dbReference type="InterPro" id="IPR003108">
    <property type="entry name" value="GAR_dom"/>
</dbReference>
<evidence type="ECO:0000313" key="6">
    <source>
        <dbReference type="EMBL" id="KAF2794099.1"/>
    </source>
</evidence>
<evidence type="ECO:0000256" key="4">
    <source>
        <dbReference type="SAM" id="MobiDB-lite"/>
    </source>
</evidence>
<dbReference type="Gene3D" id="3.30.920.20">
    <property type="entry name" value="Gas2-like domain"/>
    <property type="match status" value="1"/>
</dbReference>
<evidence type="ECO:0000313" key="7">
    <source>
        <dbReference type="Proteomes" id="UP000799757"/>
    </source>
</evidence>
<name>A0A6A6XC78_9PLEO</name>
<reference evidence="6" key="1">
    <citation type="journal article" date="2020" name="Stud. Mycol.">
        <title>101 Dothideomycetes genomes: a test case for predicting lifestyles and emergence of pathogens.</title>
        <authorList>
            <person name="Haridas S."/>
            <person name="Albert R."/>
            <person name="Binder M."/>
            <person name="Bloem J."/>
            <person name="Labutti K."/>
            <person name="Salamov A."/>
            <person name="Andreopoulos B."/>
            <person name="Baker S."/>
            <person name="Barry K."/>
            <person name="Bills G."/>
            <person name="Bluhm B."/>
            <person name="Cannon C."/>
            <person name="Castanera R."/>
            <person name="Culley D."/>
            <person name="Daum C."/>
            <person name="Ezra D."/>
            <person name="Gonzalez J."/>
            <person name="Henrissat B."/>
            <person name="Kuo A."/>
            <person name="Liang C."/>
            <person name="Lipzen A."/>
            <person name="Lutzoni F."/>
            <person name="Magnuson J."/>
            <person name="Mondo S."/>
            <person name="Nolan M."/>
            <person name="Ohm R."/>
            <person name="Pangilinan J."/>
            <person name="Park H.-J."/>
            <person name="Ramirez L."/>
            <person name="Alfaro M."/>
            <person name="Sun H."/>
            <person name="Tritt A."/>
            <person name="Yoshinaga Y."/>
            <person name="Zwiers L.-H."/>
            <person name="Turgeon B."/>
            <person name="Goodwin S."/>
            <person name="Spatafora J."/>
            <person name="Crous P."/>
            <person name="Grigoriev I."/>
        </authorList>
    </citation>
    <scope>NUCLEOTIDE SEQUENCE</scope>
    <source>
        <strain evidence="6">CBS 109.77</strain>
    </source>
</reference>
<feature type="compositionally biased region" description="Polar residues" evidence="4">
    <location>
        <begin position="913"/>
        <end position="923"/>
    </location>
</feature>
<keyword evidence="3" id="KW-0206">Cytoskeleton</keyword>
<protein>
    <recommendedName>
        <fullName evidence="5">GAR domain-containing protein</fullName>
    </recommendedName>
</protein>
<keyword evidence="2" id="KW-0963">Cytoplasm</keyword>
<keyword evidence="7" id="KW-1185">Reference proteome</keyword>
<dbReference type="Proteomes" id="UP000799757">
    <property type="component" value="Unassembled WGS sequence"/>
</dbReference>
<evidence type="ECO:0000256" key="2">
    <source>
        <dbReference type="ARBA" id="ARBA00022490"/>
    </source>
</evidence>
<feature type="region of interest" description="Disordered" evidence="4">
    <location>
        <begin position="913"/>
        <end position="956"/>
    </location>
</feature>
<feature type="compositionally biased region" description="Polar residues" evidence="4">
    <location>
        <begin position="869"/>
        <end position="881"/>
    </location>
</feature>
<feature type="region of interest" description="Disordered" evidence="4">
    <location>
        <begin position="805"/>
        <end position="886"/>
    </location>
</feature>
<dbReference type="OrthoDB" id="5409589at2759"/>
<feature type="compositionally biased region" description="Polar residues" evidence="4">
    <location>
        <begin position="826"/>
        <end position="836"/>
    </location>
</feature>
<dbReference type="Pfam" id="PF02187">
    <property type="entry name" value="GAS2"/>
    <property type="match status" value="1"/>
</dbReference>